<proteinExistence type="inferred from homology"/>
<evidence type="ECO:0000256" key="7">
    <source>
        <dbReference type="ARBA" id="ARBA00047984"/>
    </source>
</evidence>
<evidence type="ECO:0000256" key="8">
    <source>
        <dbReference type="SAM" id="MobiDB-lite"/>
    </source>
</evidence>
<keyword evidence="3" id="KW-0547">Nucleotide-binding</keyword>
<dbReference type="PROSITE" id="PS51194">
    <property type="entry name" value="HELICASE_CTER"/>
    <property type="match status" value="1"/>
</dbReference>
<dbReference type="Pfam" id="PF04408">
    <property type="entry name" value="WHD_HA2"/>
    <property type="match status" value="1"/>
</dbReference>
<dbReference type="GO" id="GO:0003724">
    <property type="term" value="F:RNA helicase activity"/>
    <property type="evidence" value="ECO:0007669"/>
    <property type="project" value="UniProtKB-EC"/>
</dbReference>
<dbReference type="InterPro" id="IPR056371">
    <property type="entry name" value="DHX37-like_C"/>
</dbReference>
<dbReference type="Pfam" id="PF00271">
    <property type="entry name" value="Helicase_C"/>
    <property type="match status" value="1"/>
</dbReference>
<protein>
    <recommendedName>
        <fullName evidence="2">RNA helicase</fullName>
        <ecNumber evidence="2">3.6.4.13</ecNumber>
    </recommendedName>
</protein>
<dbReference type="InterPro" id="IPR014001">
    <property type="entry name" value="Helicase_ATP-bd"/>
</dbReference>
<dbReference type="PANTHER" id="PTHR18934">
    <property type="entry name" value="ATP-DEPENDENT RNA HELICASE"/>
    <property type="match status" value="1"/>
</dbReference>
<feature type="domain" description="Helicase ATP-binding" evidence="9">
    <location>
        <begin position="291"/>
        <end position="476"/>
    </location>
</feature>
<evidence type="ECO:0000256" key="3">
    <source>
        <dbReference type="ARBA" id="ARBA00022741"/>
    </source>
</evidence>
<dbReference type="PROSITE" id="PS00690">
    <property type="entry name" value="DEAH_ATP_HELICASE"/>
    <property type="match status" value="1"/>
</dbReference>
<dbReference type="InterPro" id="IPR027417">
    <property type="entry name" value="P-loop_NTPase"/>
</dbReference>
<dbReference type="GO" id="GO:0016787">
    <property type="term" value="F:hydrolase activity"/>
    <property type="evidence" value="ECO:0007669"/>
    <property type="project" value="UniProtKB-KW"/>
</dbReference>
<dbReference type="AlphaFoldDB" id="A0A1D2A1G6"/>
<evidence type="ECO:0000256" key="5">
    <source>
        <dbReference type="ARBA" id="ARBA00022806"/>
    </source>
</evidence>
<dbReference type="EC" id="3.6.4.13" evidence="2"/>
<feature type="region of interest" description="Disordered" evidence="8">
    <location>
        <begin position="49"/>
        <end position="220"/>
    </location>
</feature>
<dbReference type="GO" id="GO:0003723">
    <property type="term" value="F:RNA binding"/>
    <property type="evidence" value="ECO:0007669"/>
    <property type="project" value="TreeGrafter"/>
</dbReference>
<evidence type="ECO:0000313" key="11">
    <source>
        <dbReference type="EMBL" id="JAT73027.1"/>
    </source>
</evidence>
<dbReference type="CDD" id="cd18791">
    <property type="entry name" value="SF2_C_RHA"/>
    <property type="match status" value="1"/>
</dbReference>
<organism evidence="11">
    <name type="scientific">Auxenochlorella protothecoides</name>
    <name type="common">Green microalga</name>
    <name type="synonym">Chlorella protothecoides</name>
    <dbReference type="NCBI Taxonomy" id="3075"/>
    <lineage>
        <taxon>Eukaryota</taxon>
        <taxon>Viridiplantae</taxon>
        <taxon>Chlorophyta</taxon>
        <taxon>core chlorophytes</taxon>
        <taxon>Trebouxiophyceae</taxon>
        <taxon>Chlorellales</taxon>
        <taxon>Chlorellaceae</taxon>
        <taxon>Auxenochlorella</taxon>
    </lineage>
</organism>
<name>A0A1D2A1G6_AUXPR</name>
<dbReference type="SMART" id="SM00487">
    <property type="entry name" value="DEXDc"/>
    <property type="match status" value="1"/>
</dbReference>
<evidence type="ECO:0000256" key="2">
    <source>
        <dbReference type="ARBA" id="ARBA00012552"/>
    </source>
</evidence>
<feature type="compositionally biased region" description="Basic residues" evidence="8">
    <location>
        <begin position="1"/>
        <end position="14"/>
    </location>
</feature>
<dbReference type="InterPro" id="IPR011709">
    <property type="entry name" value="DEAD-box_helicase_OB_fold"/>
</dbReference>
<feature type="compositionally biased region" description="Basic and acidic residues" evidence="8">
    <location>
        <begin position="118"/>
        <end position="128"/>
    </location>
</feature>
<keyword evidence="5" id="KW-0347">Helicase</keyword>
<evidence type="ECO:0000256" key="6">
    <source>
        <dbReference type="ARBA" id="ARBA00022840"/>
    </source>
</evidence>
<comment type="catalytic activity">
    <reaction evidence="7">
        <text>ATP + H2O = ADP + phosphate + H(+)</text>
        <dbReference type="Rhea" id="RHEA:13065"/>
        <dbReference type="ChEBI" id="CHEBI:15377"/>
        <dbReference type="ChEBI" id="CHEBI:15378"/>
        <dbReference type="ChEBI" id="CHEBI:30616"/>
        <dbReference type="ChEBI" id="CHEBI:43474"/>
        <dbReference type="ChEBI" id="CHEBI:456216"/>
        <dbReference type="EC" id="3.6.4.13"/>
    </reaction>
</comment>
<evidence type="ECO:0000256" key="4">
    <source>
        <dbReference type="ARBA" id="ARBA00022801"/>
    </source>
</evidence>
<feature type="compositionally biased region" description="Basic and acidic residues" evidence="8">
    <location>
        <begin position="80"/>
        <end position="91"/>
    </location>
</feature>
<dbReference type="SMART" id="SM00847">
    <property type="entry name" value="HA2"/>
    <property type="match status" value="1"/>
</dbReference>
<dbReference type="InterPro" id="IPR007502">
    <property type="entry name" value="Helicase-assoc_dom"/>
</dbReference>
<dbReference type="CDD" id="cd17982">
    <property type="entry name" value="DEXHc_DHX37"/>
    <property type="match status" value="1"/>
</dbReference>
<feature type="region of interest" description="Disordered" evidence="8">
    <location>
        <begin position="1"/>
        <end position="37"/>
    </location>
</feature>
<dbReference type="InterPro" id="IPR048333">
    <property type="entry name" value="HA2_WH"/>
</dbReference>
<accession>A0A1D2A1G6</accession>
<dbReference type="GO" id="GO:0005524">
    <property type="term" value="F:ATP binding"/>
    <property type="evidence" value="ECO:0007669"/>
    <property type="project" value="UniProtKB-KW"/>
</dbReference>
<dbReference type="InterPro" id="IPR002464">
    <property type="entry name" value="DNA/RNA_helicase_DEAH_CS"/>
</dbReference>
<dbReference type="Pfam" id="PF23362">
    <property type="entry name" value="DHX37_C"/>
    <property type="match status" value="1"/>
</dbReference>
<feature type="region of interest" description="Disordered" evidence="8">
    <location>
        <begin position="235"/>
        <end position="270"/>
    </location>
</feature>
<dbReference type="GO" id="GO:0000462">
    <property type="term" value="P:maturation of SSU-rRNA from tricistronic rRNA transcript (SSU-rRNA, 5.8S rRNA, LSU-rRNA)"/>
    <property type="evidence" value="ECO:0007669"/>
    <property type="project" value="TreeGrafter"/>
</dbReference>
<feature type="region of interest" description="Disordered" evidence="8">
    <location>
        <begin position="543"/>
        <end position="568"/>
    </location>
</feature>
<sequence>MRRLTSKRQRKQKNKISLSSKQFKAPIGLTDGDDAEQELPFDSNALILPAMGGTCGQKEEEPAEPVAKPLSKSQKRKARRVQEEKERRSARDNVLQSLSQTALDPETLQALRPLAARGQKETRKEVSARRQALRAAGHHVEDDDVPTPRHNPNSESDVGSSDDSSSEEEATPRPSSAPARTQFAPRRWDEPQSPQEEAQPALKKARTGGEESGSDTAPHPPLAQALAQARQQLGLGDGLGGADEDEGPARLAPSVPRENLPHPRSVSVERRPEIQAAREGLPILGMEQEIMELLAEHDVVVLSGETGCGKTTQVPQFLLEAGFGCPRFPERAGAVGITQPRRIGAISTAERVADELGSRLGDVVGYQVRYDRSVGDATALKFMTDGILLRELQHDFLLPHYSAILVDEAHERSLNTDILLGLLSRVVSLRRQMHSQQQQGPGGVPVWPLKLVIMSATLRVEDFVGNQRLFPRPPPLITVPARQYPVTVHFSRRTEMNDYVGAAHRKVAQIHRQLPPGGILVFLTGQAEVKQLCKQLETTFKAQRRNQPALPASAPPEEAGDIVSGGDAAEEGFGADAIDFLDAEAEDLDDFDDGEDEEEEEEVDVMGGAGFTPEQLALAEAEFEKRLGLTAPAPAAPSRAAQGPGPVHVVPLFAMLPAAGQAEVFRPAPPGHRLVIVATNVAETSLTIPGIRYVVDAGRAKQRVLESTASGMARYEVGWVSQASAAQRAGRAGRTGPGHAYRLFSSAVFNDAFPAHAAPEILGSPQESVVLSLKSMGVARVHNFPFPTPPEPSALRAAVAVLTTLGALRAGDEELTPLGRAMAALPVNPRHARMLLHAASEGGRAAGLLDAGVALAAALSVESPFLQLAAPGGGDDATAAAAAAAAAETRRKAQAALRDQDSDGLSALRALCAYLAHGRDAGWAAGAGLHARHLEEAVALRAQLARVLTACPVDGLGGDHAVSLAALDGVKPLPAPGPAVADALRRAMLAGWPDRVARRQRSAEYLAGQREQGYSSRAVRYQAAELEEPVFLHPLSGLHRAPPAFLLYTDLVRTAKRPYVSGVTALDPAWLPATAAALCSLSAPLPAPAPFYSPARDAVLAWHEVTFGRHGWAMPRTAAPHPDPAERCARFAAALLEGRVLPALEPLAGGLAAPPAALARPGARGGARVSNLLLALERAGVDSRRSLLAALLDEPGFLLRELRAWYPAPALPILQQAWAALLEEACREGVPA</sequence>
<gene>
    <name evidence="11" type="ORF">g.9951</name>
</gene>
<feature type="compositionally biased region" description="Low complexity" evidence="8">
    <location>
        <begin position="154"/>
        <end position="163"/>
    </location>
</feature>
<comment type="similarity">
    <text evidence="1">Belongs to the DEAD box helicase family. DEAH subfamily.</text>
</comment>
<keyword evidence="4" id="KW-0378">Hydrolase</keyword>
<feature type="compositionally biased region" description="Low complexity" evidence="8">
    <location>
        <begin position="548"/>
        <end position="557"/>
    </location>
</feature>
<dbReference type="GO" id="GO:0005730">
    <property type="term" value="C:nucleolus"/>
    <property type="evidence" value="ECO:0007669"/>
    <property type="project" value="TreeGrafter"/>
</dbReference>
<dbReference type="InterPro" id="IPR001650">
    <property type="entry name" value="Helicase_C-like"/>
</dbReference>
<dbReference type="Gene3D" id="3.40.50.300">
    <property type="entry name" value="P-loop containing nucleotide triphosphate hydrolases"/>
    <property type="match status" value="3"/>
</dbReference>
<dbReference type="EMBL" id="GDKF01005595">
    <property type="protein sequence ID" value="JAT73027.1"/>
    <property type="molecule type" value="Transcribed_RNA"/>
</dbReference>
<dbReference type="PANTHER" id="PTHR18934:SF99">
    <property type="entry name" value="ATP-DEPENDENT RNA HELICASE DHX37-RELATED"/>
    <property type="match status" value="1"/>
</dbReference>
<evidence type="ECO:0000259" key="9">
    <source>
        <dbReference type="PROSITE" id="PS51192"/>
    </source>
</evidence>
<evidence type="ECO:0000259" key="10">
    <source>
        <dbReference type="PROSITE" id="PS51194"/>
    </source>
</evidence>
<dbReference type="Gene3D" id="1.20.120.1080">
    <property type="match status" value="1"/>
</dbReference>
<dbReference type="Pfam" id="PF21010">
    <property type="entry name" value="HA2_C"/>
    <property type="match status" value="1"/>
</dbReference>
<keyword evidence="6" id="KW-0067">ATP-binding</keyword>
<dbReference type="SUPFAM" id="SSF52540">
    <property type="entry name" value="P-loop containing nucleoside triphosphate hydrolases"/>
    <property type="match status" value="1"/>
</dbReference>
<dbReference type="PROSITE" id="PS51192">
    <property type="entry name" value="HELICASE_ATP_BIND_1"/>
    <property type="match status" value="1"/>
</dbReference>
<feature type="domain" description="Helicase C-terminal" evidence="10">
    <location>
        <begin position="587"/>
        <end position="777"/>
    </location>
</feature>
<evidence type="ECO:0000256" key="1">
    <source>
        <dbReference type="ARBA" id="ARBA00008792"/>
    </source>
</evidence>
<dbReference type="SMART" id="SM00490">
    <property type="entry name" value="HELICc"/>
    <property type="match status" value="1"/>
</dbReference>
<reference evidence="11" key="1">
    <citation type="submission" date="2015-08" db="EMBL/GenBank/DDBJ databases">
        <authorList>
            <person name="Babu N.S."/>
            <person name="Beckwith C.J."/>
            <person name="Beseler K.G."/>
            <person name="Brison A."/>
            <person name="Carone J.V."/>
            <person name="Caskin T.P."/>
            <person name="Diamond M."/>
            <person name="Durham M.E."/>
            <person name="Foxe J.M."/>
            <person name="Go M."/>
            <person name="Henderson B.A."/>
            <person name="Jones I.B."/>
            <person name="McGettigan J.A."/>
            <person name="Micheletti S.J."/>
            <person name="Nasrallah M.E."/>
            <person name="Ortiz D."/>
            <person name="Piller C.R."/>
            <person name="Privatt S.R."/>
            <person name="Schneider S.L."/>
            <person name="Sharp S."/>
            <person name="Smith T.C."/>
            <person name="Stanton J.D."/>
            <person name="Ullery H.E."/>
            <person name="Wilson R.J."/>
            <person name="Serrano M.G."/>
            <person name="Buck G."/>
            <person name="Lee V."/>
            <person name="Wang Y."/>
            <person name="Carvalho R."/>
            <person name="Voegtly L."/>
            <person name="Shi R."/>
            <person name="Duckworth R."/>
            <person name="Johnson A."/>
            <person name="Loviza R."/>
            <person name="Walstead R."/>
            <person name="Shah Z."/>
            <person name="Kiflezghi M."/>
            <person name="Wade K."/>
            <person name="Ball S.L."/>
            <person name="Bradley K.W."/>
            <person name="Asai D.J."/>
            <person name="Bowman C.A."/>
            <person name="Russell D.A."/>
            <person name="Pope W.H."/>
            <person name="Jacobs-Sera D."/>
            <person name="Hendrix R.W."/>
            <person name="Hatfull G.F."/>
        </authorList>
    </citation>
    <scope>NUCLEOTIDE SEQUENCE</scope>
</reference>
<dbReference type="FunFam" id="3.40.50.300:FF:000637">
    <property type="entry name" value="ATP-dependent RNA helicase DHX37/DHR1"/>
    <property type="match status" value="1"/>
</dbReference>
<dbReference type="Pfam" id="PF07717">
    <property type="entry name" value="OB_NTP_bind"/>
    <property type="match status" value="1"/>
</dbReference>